<evidence type="ECO:0000256" key="1">
    <source>
        <dbReference type="SAM" id="Phobius"/>
    </source>
</evidence>
<name>U4LLC3_PYROM</name>
<protein>
    <submittedName>
        <fullName evidence="2">Uncharacterized protein</fullName>
    </submittedName>
</protein>
<evidence type="ECO:0000313" key="2">
    <source>
        <dbReference type="EMBL" id="CCX32362.1"/>
    </source>
</evidence>
<gene>
    <name evidence="2" type="ORF">PCON_12994</name>
</gene>
<keyword evidence="1" id="KW-0812">Transmembrane</keyword>
<proteinExistence type="predicted"/>
<dbReference type="EMBL" id="HF935830">
    <property type="protein sequence ID" value="CCX32362.1"/>
    <property type="molecule type" value="Genomic_DNA"/>
</dbReference>
<feature type="transmembrane region" description="Helical" evidence="1">
    <location>
        <begin position="58"/>
        <end position="80"/>
    </location>
</feature>
<keyword evidence="1" id="KW-1133">Transmembrane helix</keyword>
<reference evidence="2 3" key="1">
    <citation type="journal article" date="2013" name="PLoS Genet.">
        <title>The genome and development-dependent transcriptomes of Pyronema confluens: a window into fungal evolution.</title>
        <authorList>
            <person name="Traeger S."/>
            <person name="Altegoer F."/>
            <person name="Freitag M."/>
            <person name="Gabaldon T."/>
            <person name="Kempken F."/>
            <person name="Kumar A."/>
            <person name="Marcet-Houben M."/>
            <person name="Poggeler S."/>
            <person name="Stajich J.E."/>
            <person name="Nowrousian M."/>
        </authorList>
    </citation>
    <scope>NUCLEOTIDE SEQUENCE [LARGE SCALE GENOMIC DNA]</scope>
    <source>
        <strain evidence="3">CBS 100304</strain>
        <tissue evidence="2">Vegetative mycelium</tissue>
    </source>
</reference>
<organism evidence="2 3">
    <name type="scientific">Pyronema omphalodes (strain CBS 100304)</name>
    <name type="common">Pyronema confluens</name>
    <dbReference type="NCBI Taxonomy" id="1076935"/>
    <lineage>
        <taxon>Eukaryota</taxon>
        <taxon>Fungi</taxon>
        <taxon>Dikarya</taxon>
        <taxon>Ascomycota</taxon>
        <taxon>Pezizomycotina</taxon>
        <taxon>Pezizomycetes</taxon>
        <taxon>Pezizales</taxon>
        <taxon>Pyronemataceae</taxon>
        <taxon>Pyronema</taxon>
    </lineage>
</organism>
<feature type="transmembrane region" description="Helical" evidence="1">
    <location>
        <begin position="198"/>
        <end position="216"/>
    </location>
</feature>
<evidence type="ECO:0000313" key="3">
    <source>
        <dbReference type="Proteomes" id="UP000018144"/>
    </source>
</evidence>
<keyword evidence="1" id="KW-0472">Membrane</keyword>
<dbReference type="AlphaFoldDB" id="U4LLC3"/>
<dbReference type="Proteomes" id="UP000018144">
    <property type="component" value="Unassembled WGS sequence"/>
</dbReference>
<keyword evidence="3" id="KW-1185">Reference proteome</keyword>
<feature type="transmembrane region" description="Helical" evidence="1">
    <location>
        <begin position="139"/>
        <end position="167"/>
    </location>
</feature>
<accession>U4LLC3</accession>
<sequence length="248" mass="28985">MGRNSRTRDLVVPYDRRVSFVLHTFAYHLLHLALQHCFSEDLVIRVLDITRGQTPDKFSLVLSGFIFAIYIPSCFFFLYFDFIHLPKLFGDGECGGGRSYLRPTHADYQPSSAADRAKTWQYELCTIQDLRDKISLSRLYAGTVVLISLTSSLFTIPRLILIFIQIFEVDYADGHMDEFPNRVLTSMTKNFPTVGPRMVFWLFLWWWTLGTALWVWTQRGLIWSAKEVVYHGVRLKRVVSRRRRGEMI</sequence>